<dbReference type="InterPro" id="IPR013123">
    <property type="entry name" value="SpoU_subst-bd"/>
</dbReference>
<dbReference type="InterPro" id="IPR029028">
    <property type="entry name" value="Alpha/beta_knot_MTases"/>
</dbReference>
<dbReference type="SUPFAM" id="SSF55315">
    <property type="entry name" value="L30e-like"/>
    <property type="match status" value="1"/>
</dbReference>
<keyword evidence="2" id="KW-0808">Transferase</keyword>
<dbReference type="Proteomes" id="UP001320768">
    <property type="component" value="Unassembled WGS sequence"/>
</dbReference>
<feature type="domain" description="RNA 2-O ribose methyltransferase substrate binding" evidence="4">
    <location>
        <begin position="3"/>
        <end position="71"/>
    </location>
</feature>
<dbReference type="PANTHER" id="PTHR46429:SF1">
    <property type="entry name" value="23S RRNA (GUANOSINE-2'-O-)-METHYLTRANSFERASE RLMB"/>
    <property type="match status" value="1"/>
</dbReference>
<sequence>MTIVYGDHAVKALLSSPHHETATLYVESAKHKIYQALVQKAKQQKVAVTVLKQLPAQFKAYRHQGIAATFQFQYASLATIDVSQQARVLVLDRIQDPHNFGACMRSAAAFGIDVVIIPQRGQAPLSETVHQVSCGGSLVVPLVQVSNLSQAVSELKDRGVWFIATSERADAGLKDIPLDRSLGIVMGSEGEGVRQKLLEACDYQVKIATTERLSTLNVSVATGVLLHSIFQG</sequence>
<comment type="caution">
    <text evidence="5">The sequence shown here is derived from an EMBL/GenBank/DDBJ whole genome shotgun (WGS) entry which is preliminary data.</text>
</comment>
<dbReference type="InterPro" id="IPR029026">
    <property type="entry name" value="tRNA_m1G_MTases_N"/>
</dbReference>
<keyword evidence="1" id="KW-0489">Methyltransferase</keyword>
<evidence type="ECO:0000313" key="5">
    <source>
        <dbReference type="EMBL" id="MCP8351944.1"/>
    </source>
</evidence>
<dbReference type="RefSeq" id="WP_258569052.1">
    <property type="nucleotide sequence ID" value="NZ_JAKUDN010000001.1"/>
</dbReference>
<dbReference type="InterPro" id="IPR001537">
    <property type="entry name" value="SpoU_MeTrfase"/>
</dbReference>
<dbReference type="InterPro" id="IPR004441">
    <property type="entry name" value="rRNA_MeTrfase_TrmH"/>
</dbReference>
<dbReference type="PANTHER" id="PTHR46429">
    <property type="entry name" value="23S RRNA (GUANOSINE-2'-O-)-METHYLTRANSFERASE RLMB"/>
    <property type="match status" value="1"/>
</dbReference>
<gene>
    <name evidence="5" type="primary">rlmB</name>
    <name evidence="5" type="ORF">MKS91_01370</name>
</gene>
<evidence type="ECO:0000313" key="6">
    <source>
        <dbReference type="Proteomes" id="UP001320768"/>
    </source>
</evidence>
<dbReference type="Gene3D" id="3.30.1330.30">
    <property type="match status" value="1"/>
</dbReference>
<evidence type="ECO:0000259" key="4">
    <source>
        <dbReference type="Pfam" id="PF08032"/>
    </source>
</evidence>
<name>A0ABT1L429_9GAMM</name>
<dbReference type="SUPFAM" id="SSF75217">
    <property type="entry name" value="alpha/beta knot"/>
    <property type="match status" value="1"/>
</dbReference>
<dbReference type="Gene3D" id="3.40.1280.10">
    <property type="match status" value="1"/>
</dbReference>
<reference evidence="5 6" key="1">
    <citation type="journal article" date="2022" name="Nat. Microbiol.">
        <title>The microbiome of a bacterivorous marine choanoflagellate contains a resource-demanding obligate bacterial associate.</title>
        <authorList>
            <person name="Needham D.M."/>
            <person name="Poirier C."/>
            <person name="Bachy C."/>
            <person name="George E.E."/>
            <person name="Wilken S."/>
            <person name="Yung C.C.M."/>
            <person name="Limardo A.J."/>
            <person name="Morando M."/>
            <person name="Sudek L."/>
            <person name="Malmstrom R.R."/>
            <person name="Keeling P.J."/>
            <person name="Santoro A.E."/>
            <person name="Worden A.Z."/>
        </authorList>
    </citation>
    <scope>NUCLEOTIDE SEQUENCE [LARGE SCALE GENOMIC DNA]</scope>
    <source>
        <strain evidence="5 6">Comchoano-2</strain>
    </source>
</reference>
<dbReference type="Pfam" id="PF00588">
    <property type="entry name" value="SpoU_methylase"/>
    <property type="match status" value="1"/>
</dbReference>
<protein>
    <submittedName>
        <fullName evidence="5">23S rRNA (Guanosine(2251)-2'-O)-methyltransferase RlmB</fullName>
    </submittedName>
</protein>
<organism evidence="5 6">
    <name type="scientific">Candidatus Synchoanobacter obligatus</name>
    <dbReference type="NCBI Taxonomy" id="2919597"/>
    <lineage>
        <taxon>Bacteria</taxon>
        <taxon>Pseudomonadati</taxon>
        <taxon>Pseudomonadota</taxon>
        <taxon>Gammaproteobacteria</taxon>
        <taxon>Candidatus Comchoanobacterales</taxon>
        <taxon>Candidatus Comchoanobacteraceae</taxon>
        <taxon>Candidatus Synchoanobacter</taxon>
    </lineage>
</organism>
<dbReference type="InterPro" id="IPR029064">
    <property type="entry name" value="Ribosomal_eL30-like_sf"/>
</dbReference>
<keyword evidence="6" id="KW-1185">Reference proteome</keyword>
<dbReference type="EMBL" id="JAKUDN010000001">
    <property type="protein sequence ID" value="MCP8351944.1"/>
    <property type="molecule type" value="Genomic_DNA"/>
</dbReference>
<evidence type="ECO:0000259" key="3">
    <source>
        <dbReference type="Pfam" id="PF00588"/>
    </source>
</evidence>
<evidence type="ECO:0000256" key="2">
    <source>
        <dbReference type="ARBA" id="ARBA00022679"/>
    </source>
</evidence>
<dbReference type="CDD" id="cd18103">
    <property type="entry name" value="SpoU-like_RlmB"/>
    <property type="match status" value="1"/>
</dbReference>
<dbReference type="Pfam" id="PF08032">
    <property type="entry name" value="SpoU_sub_bind"/>
    <property type="match status" value="1"/>
</dbReference>
<dbReference type="NCBIfam" id="TIGR00186">
    <property type="entry name" value="rRNA_methyl_3"/>
    <property type="match status" value="1"/>
</dbReference>
<evidence type="ECO:0000256" key="1">
    <source>
        <dbReference type="ARBA" id="ARBA00022603"/>
    </source>
</evidence>
<accession>A0ABT1L429</accession>
<feature type="domain" description="tRNA/rRNA methyltransferase SpoU type" evidence="3">
    <location>
        <begin position="88"/>
        <end position="227"/>
    </location>
</feature>
<proteinExistence type="predicted"/>